<evidence type="ECO:0000313" key="1">
    <source>
        <dbReference type="EMBL" id="KAH6695265.1"/>
    </source>
</evidence>
<accession>A0A9P9ACD2</accession>
<protein>
    <submittedName>
        <fullName evidence="1">Uncharacterized protein</fullName>
    </submittedName>
</protein>
<evidence type="ECO:0000313" key="2">
    <source>
        <dbReference type="Proteomes" id="UP000770015"/>
    </source>
</evidence>
<reference evidence="1" key="1">
    <citation type="journal article" date="2021" name="Nat. Commun.">
        <title>Genetic determinants of endophytism in the Arabidopsis root mycobiome.</title>
        <authorList>
            <person name="Mesny F."/>
            <person name="Miyauchi S."/>
            <person name="Thiergart T."/>
            <person name="Pickel B."/>
            <person name="Atanasova L."/>
            <person name="Karlsson M."/>
            <person name="Huettel B."/>
            <person name="Barry K.W."/>
            <person name="Haridas S."/>
            <person name="Chen C."/>
            <person name="Bauer D."/>
            <person name="Andreopoulos W."/>
            <person name="Pangilinan J."/>
            <person name="LaButti K."/>
            <person name="Riley R."/>
            <person name="Lipzen A."/>
            <person name="Clum A."/>
            <person name="Drula E."/>
            <person name="Henrissat B."/>
            <person name="Kohler A."/>
            <person name="Grigoriev I.V."/>
            <person name="Martin F.M."/>
            <person name="Hacquard S."/>
        </authorList>
    </citation>
    <scope>NUCLEOTIDE SEQUENCE</scope>
    <source>
        <strain evidence="1">MPI-SDFR-AT-0117</strain>
    </source>
</reference>
<dbReference type="PANTHER" id="PTHR47785">
    <property type="entry name" value="ZN(II)2CYS6 TRANSCRIPTION FACTOR (EUROFUNG)-RELATED-RELATED"/>
    <property type="match status" value="1"/>
</dbReference>
<gene>
    <name evidence="1" type="ORF">F5X68DRAFT_243805</name>
</gene>
<dbReference type="AlphaFoldDB" id="A0A9P9ACD2"/>
<dbReference type="Proteomes" id="UP000770015">
    <property type="component" value="Unassembled WGS sequence"/>
</dbReference>
<dbReference type="PANTHER" id="PTHR47785:SF5">
    <property type="entry name" value="ZN(II)2CYS6 TRANSCRIPTION FACTOR (EUROFUNG)"/>
    <property type="match status" value="1"/>
</dbReference>
<proteinExistence type="predicted"/>
<comment type="caution">
    <text evidence="1">The sequence shown here is derived from an EMBL/GenBank/DDBJ whole genome shotgun (WGS) entry which is preliminary data.</text>
</comment>
<dbReference type="OrthoDB" id="10261408at2759"/>
<name>A0A9P9ACD2_9PEZI</name>
<keyword evidence="2" id="KW-1185">Reference proteome</keyword>
<dbReference type="InterPro" id="IPR053181">
    <property type="entry name" value="EcdB-like_regulator"/>
</dbReference>
<organism evidence="1 2">
    <name type="scientific">Plectosphaerella plurivora</name>
    <dbReference type="NCBI Taxonomy" id="936078"/>
    <lineage>
        <taxon>Eukaryota</taxon>
        <taxon>Fungi</taxon>
        <taxon>Dikarya</taxon>
        <taxon>Ascomycota</taxon>
        <taxon>Pezizomycotina</taxon>
        <taxon>Sordariomycetes</taxon>
        <taxon>Hypocreomycetidae</taxon>
        <taxon>Glomerellales</taxon>
        <taxon>Plectosphaerellaceae</taxon>
        <taxon>Plectosphaerella</taxon>
    </lineage>
</organism>
<sequence length="587" mass="63939">MYKPARELDAWGQQLLESVTQVKQDILSALNTASGPSDDAFLPATRVVAAEGGSSQHSLSIRPRPSLEWNSHARAAPALEHQQPIPSAESILTWNVWVEELASLQSRFIFAHNTGETERPSQSRGTADTSISRMRLLGGCFERCVLGRYPVLRPARLRRHIFDVAESGGDWSAESCLVFLVGAIALRCSCCSSESAPASASAANQYWTMASRRIGWALDTSDRLLGIQCLCLAGFWHLKDCAPRKARGMFVRAAEGAMDAVRDLELRADDVPLAKYLHALCGNIARRLSNDLGVPLSDHVGRPLAIQEIVSHPVPVPEIFGTPQTTSTPGSITAATPPEQLSDMTAEIQDYDDVEKSMHLFVSSNPDCSSYRSVDAFLGHAAECRLRLGRLQHMWPVGFGQPLNVSVSREARNRRVTLLILRACLGLYLTPNLPDLLRSENGPGTRPQERLLSELAALANECVLLTSEALRSHLDTWSPEDDQQRASHSSPFQYMVTGVGGGGSSCPHLDAFLSHRAAYSGCLALLAVRFAKSKAAAGDSRYAHCAGLSLPLDWQRLVAGNKRVFMANEEDGAIWQSGQNLDLVGLE</sequence>
<dbReference type="EMBL" id="JAGSXJ010000002">
    <property type="protein sequence ID" value="KAH6695265.1"/>
    <property type="molecule type" value="Genomic_DNA"/>
</dbReference>
<dbReference type="CDD" id="cd12148">
    <property type="entry name" value="fungal_TF_MHR"/>
    <property type="match status" value="1"/>
</dbReference>